<dbReference type="EMBL" id="BQNB010017425">
    <property type="protein sequence ID" value="GJT63042.1"/>
    <property type="molecule type" value="Genomic_DNA"/>
</dbReference>
<keyword evidence="2" id="KW-1185">Reference proteome</keyword>
<accession>A0ABQ5FK13</accession>
<gene>
    <name evidence="1" type="ORF">Tco_1006575</name>
</gene>
<protein>
    <submittedName>
        <fullName evidence="1">Uncharacterized protein</fullName>
    </submittedName>
</protein>
<organism evidence="1 2">
    <name type="scientific">Tanacetum coccineum</name>
    <dbReference type="NCBI Taxonomy" id="301880"/>
    <lineage>
        <taxon>Eukaryota</taxon>
        <taxon>Viridiplantae</taxon>
        <taxon>Streptophyta</taxon>
        <taxon>Embryophyta</taxon>
        <taxon>Tracheophyta</taxon>
        <taxon>Spermatophyta</taxon>
        <taxon>Magnoliopsida</taxon>
        <taxon>eudicotyledons</taxon>
        <taxon>Gunneridae</taxon>
        <taxon>Pentapetalae</taxon>
        <taxon>asterids</taxon>
        <taxon>campanulids</taxon>
        <taxon>Asterales</taxon>
        <taxon>Asteraceae</taxon>
        <taxon>Asteroideae</taxon>
        <taxon>Anthemideae</taxon>
        <taxon>Anthemidinae</taxon>
        <taxon>Tanacetum</taxon>
    </lineage>
</organism>
<dbReference type="Proteomes" id="UP001151760">
    <property type="component" value="Unassembled WGS sequence"/>
</dbReference>
<proteinExistence type="predicted"/>
<evidence type="ECO:0000313" key="1">
    <source>
        <dbReference type="EMBL" id="GJT63042.1"/>
    </source>
</evidence>
<evidence type="ECO:0000313" key="2">
    <source>
        <dbReference type="Proteomes" id="UP001151760"/>
    </source>
</evidence>
<name>A0ABQ5FK13_9ASTR</name>
<reference evidence="1" key="1">
    <citation type="journal article" date="2022" name="Int. J. Mol. Sci.">
        <title>Draft Genome of Tanacetum Coccineum: Genomic Comparison of Closely Related Tanacetum-Family Plants.</title>
        <authorList>
            <person name="Yamashiro T."/>
            <person name="Shiraishi A."/>
            <person name="Nakayama K."/>
            <person name="Satake H."/>
        </authorList>
    </citation>
    <scope>NUCLEOTIDE SEQUENCE</scope>
</reference>
<reference evidence="1" key="2">
    <citation type="submission" date="2022-01" db="EMBL/GenBank/DDBJ databases">
        <authorList>
            <person name="Yamashiro T."/>
            <person name="Shiraishi A."/>
            <person name="Satake H."/>
            <person name="Nakayama K."/>
        </authorList>
    </citation>
    <scope>NUCLEOTIDE SEQUENCE</scope>
</reference>
<comment type="caution">
    <text evidence="1">The sequence shown here is derived from an EMBL/GenBank/DDBJ whole genome shotgun (WGS) entry which is preliminary data.</text>
</comment>
<sequence length="104" mass="10391">MGGEMVAWCCCWWQHGGCEGGAAAAVTVDGGDGDDRDGVAVTCGGVKAAGDDGVEGVVVRVKMNMVTEVVASVDVMVGDGDGWQRVAVVASGGEWLWGSGRSGG</sequence>